<protein>
    <recommendedName>
        <fullName evidence="5">BZIP domain-containing protein</fullName>
    </recommendedName>
</protein>
<dbReference type="AlphaFoldDB" id="A0AAW0TNI1"/>
<keyword evidence="1" id="KW-0175">Coiled coil</keyword>
<comment type="caution">
    <text evidence="3">The sequence shown here is derived from an EMBL/GenBank/DDBJ whole genome shotgun (WGS) entry which is preliminary data.</text>
</comment>
<evidence type="ECO:0000256" key="2">
    <source>
        <dbReference type="SAM" id="MobiDB-lite"/>
    </source>
</evidence>
<evidence type="ECO:0000313" key="3">
    <source>
        <dbReference type="EMBL" id="KAK8388222.1"/>
    </source>
</evidence>
<evidence type="ECO:0008006" key="5">
    <source>
        <dbReference type="Google" id="ProtNLM"/>
    </source>
</evidence>
<reference evidence="3 4" key="1">
    <citation type="submission" date="2023-03" db="EMBL/GenBank/DDBJ databases">
        <title>High-quality genome of Scylla paramamosain provides insights in environmental adaptation.</title>
        <authorList>
            <person name="Zhang L."/>
        </authorList>
    </citation>
    <scope>NUCLEOTIDE SEQUENCE [LARGE SCALE GENOMIC DNA]</scope>
    <source>
        <strain evidence="3">LZ_2023a</strain>
        <tissue evidence="3">Muscle</tissue>
    </source>
</reference>
<evidence type="ECO:0000313" key="4">
    <source>
        <dbReference type="Proteomes" id="UP001487740"/>
    </source>
</evidence>
<name>A0AAW0TNI1_SCYPA</name>
<dbReference type="EMBL" id="JARAKH010000029">
    <property type="protein sequence ID" value="KAK8388222.1"/>
    <property type="molecule type" value="Genomic_DNA"/>
</dbReference>
<organism evidence="3 4">
    <name type="scientific">Scylla paramamosain</name>
    <name type="common">Mud crab</name>
    <dbReference type="NCBI Taxonomy" id="85552"/>
    <lineage>
        <taxon>Eukaryota</taxon>
        <taxon>Metazoa</taxon>
        <taxon>Ecdysozoa</taxon>
        <taxon>Arthropoda</taxon>
        <taxon>Crustacea</taxon>
        <taxon>Multicrustacea</taxon>
        <taxon>Malacostraca</taxon>
        <taxon>Eumalacostraca</taxon>
        <taxon>Eucarida</taxon>
        <taxon>Decapoda</taxon>
        <taxon>Pleocyemata</taxon>
        <taxon>Brachyura</taxon>
        <taxon>Eubrachyura</taxon>
        <taxon>Portunoidea</taxon>
        <taxon>Portunidae</taxon>
        <taxon>Portuninae</taxon>
        <taxon>Scylla</taxon>
    </lineage>
</organism>
<feature type="region of interest" description="Disordered" evidence="2">
    <location>
        <begin position="34"/>
        <end position="55"/>
    </location>
</feature>
<gene>
    <name evidence="3" type="ORF">O3P69_020247</name>
</gene>
<keyword evidence="4" id="KW-1185">Reference proteome</keyword>
<sequence>MRQSWKCFTMPTRIKTQKAKVQSIAGYTGDTQDMDFSNRALEPPATTTPSLIRRLPTYDPRNTASDQILLHQLSPPLVGPQPLLTNDTMEDEEEAIYGFRRVKMFEMAPSDDPKLEERRQRAIYAKKNRDMKKREVGKLQHEASALRAANEQCQANLTHMYEVVEDQQRKIEQLEQYLSDTRQQLRDRDEQILNSQKKMSHLKAHLELIADGLDENNMSRRLLLSLLAQN</sequence>
<accession>A0AAW0TNI1</accession>
<evidence type="ECO:0000256" key="1">
    <source>
        <dbReference type="SAM" id="Coils"/>
    </source>
</evidence>
<feature type="coiled-coil region" evidence="1">
    <location>
        <begin position="136"/>
        <end position="191"/>
    </location>
</feature>
<dbReference type="Proteomes" id="UP001487740">
    <property type="component" value="Unassembled WGS sequence"/>
</dbReference>
<proteinExistence type="predicted"/>